<organism evidence="1 2">
    <name type="scientific">Draconibacterium aestuarii</name>
    <dbReference type="NCBI Taxonomy" id="2998507"/>
    <lineage>
        <taxon>Bacteria</taxon>
        <taxon>Pseudomonadati</taxon>
        <taxon>Bacteroidota</taxon>
        <taxon>Bacteroidia</taxon>
        <taxon>Marinilabiliales</taxon>
        <taxon>Prolixibacteraceae</taxon>
        <taxon>Draconibacterium</taxon>
    </lineage>
</organism>
<reference evidence="1" key="1">
    <citation type="submission" date="2022-11" db="EMBL/GenBank/DDBJ databases">
        <title>Marilongibacter aestuarii gen. nov., sp. nov., isolated from tidal flat sediment.</title>
        <authorList>
            <person name="Jiayan W."/>
        </authorList>
    </citation>
    <scope>NUCLEOTIDE SEQUENCE</scope>
    <source>
        <strain evidence="1">Z1-6</strain>
    </source>
</reference>
<proteinExistence type="predicted"/>
<dbReference type="EMBL" id="JAPOHD010000013">
    <property type="protein sequence ID" value="MCY1720198.1"/>
    <property type="molecule type" value="Genomic_DNA"/>
</dbReference>
<dbReference type="Proteomes" id="UP001145087">
    <property type="component" value="Unassembled WGS sequence"/>
</dbReference>
<protein>
    <submittedName>
        <fullName evidence="1">Uncharacterized protein</fullName>
    </submittedName>
</protein>
<comment type="caution">
    <text evidence="1">The sequence shown here is derived from an EMBL/GenBank/DDBJ whole genome shotgun (WGS) entry which is preliminary data.</text>
</comment>
<gene>
    <name evidence="1" type="ORF">OU798_07580</name>
</gene>
<dbReference type="RefSeq" id="WP_343332532.1">
    <property type="nucleotide sequence ID" value="NZ_JAPOHD010000013.1"/>
</dbReference>
<dbReference type="AlphaFoldDB" id="A0A9X3F4A7"/>
<evidence type="ECO:0000313" key="2">
    <source>
        <dbReference type="Proteomes" id="UP001145087"/>
    </source>
</evidence>
<name>A0A9X3F4A7_9BACT</name>
<evidence type="ECO:0000313" key="1">
    <source>
        <dbReference type="EMBL" id="MCY1720198.1"/>
    </source>
</evidence>
<accession>A0A9X3F4A7</accession>
<sequence length="143" mass="16099">MITKETCVKIWSCYDEISKAKKILKDMATNIQKDEEKKTPTLSNAFGERHGLQLGIPCGDDSHRLFGVPPKLAVEVVEAHIKKQQLRLEELQAIAKIELYGEATPVINLNTDKYACMLSEMDSAECRAANNDCSKCKWGKEIR</sequence>
<keyword evidence="2" id="KW-1185">Reference proteome</keyword>